<dbReference type="Gene3D" id="1.10.443.10">
    <property type="entry name" value="Intergrase catalytic core"/>
    <property type="match status" value="1"/>
</dbReference>
<dbReference type="Pfam" id="PF22022">
    <property type="entry name" value="Phage_int_M"/>
    <property type="match status" value="1"/>
</dbReference>
<organism evidence="9 10">
    <name type="scientific">Aeromonas caviae</name>
    <name type="common">Aeromonas punctata</name>
    <dbReference type="NCBI Taxonomy" id="648"/>
    <lineage>
        <taxon>Bacteria</taxon>
        <taxon>Pseudomonadati</taxon>
        <taxon>Pseudomonadota</taxon>
        <taxon>Gammaproteobacteria</taxon>
        <taxon>Aeromonadales</taxon>
        <taxon>Aeromonadaceae</taxon>
        <taxon>Aeromonas</taxon>
    </lineage>
</organism>
<dbReference type="PANTHER" id="PTHR30629">
    <property type="entry name" value="PROPHAGE INTEGRASE"/>
    <property type="match status" value="1"/>
</dbReference>
<accession>A0AAV4YIL6</accession>
<comment type="similarity">
    <text evidence="1">Belongs to the 'phage' integrase family.</text>
</comment>
<dbReference type="GO" id="GO:0015074">
    <property type="term" value="P:DNA integration"/>
    <property type="evidence" value="ECO:0007669"/>
    <property type="project" value="UniProtKB-KW"/>
</dbReference>
<dbReference type="InterPro" id="IPR013762">
    <property type="entry name" value="Integrase-like_cat_sf"/>
</dbReference>
<name>A0AAV4YIL6_AERCA</name>
<dbReference type="InterPro" id="IPR025166">
    <property type="entry name" value="Integrase_DNA_bind_dom"/>
</dbReference>
<dbReference type="GO" id="GO:0006310">
    <property type="term" value="P:DNA recombination"/>
    <property type="evidence" value="ECO:0007669"/>
    <property type="project" value="UniProtKB-KW"/>
</dbReference>
<evidence type="ECO:0000256" key="5">
    <source>
        <dbReference type="PROSITE-ProRule" id="PRU01248"/>
    </source>
</evidence>
<dbReference type="Pfam" id="PF13356">
    <property type="entry name" value="Arm-DNA-bind_3"/>
    <property type="match status" value="1"/>
</dbReference>
<dbReference type="RefSeq" id="WP_223915962.1">
    <property type="nucleotide sequence ID" value="NZ_BPNG01000024.1"/>
</dbReference>
<reference evidence="9" key="1">
    <citation type="submission" date="2021-07" db="EMBL/GenBank/DDBJ databases">
        <title>Draft genome sequence of carbapenem-resistant Aeromonas spp. in Japan.</title>
        <authorList>
            <person name="Maehana S."/>
            <person name="Suzuki M."/>
            <person name="Kitasato H."/>
        </authorList>
    </citation>
    <scope>NUCLEOTIDE SEQUENCE</scope>
    <source>
        <strain evidence="9">KAM343</strain>
    </source>
</reference>
<dbReference type="InterPro" id="IPR044068">
    <property type="entry name" value="CB"/>
</dbReference>
<evidence type="ECO:0000259" key="7">
    <source>
        <dbReference type="PROSITE" id="PS51898"/>
    </source>
</evidence>
<dbReference type="CDD" id="cd00801">
    <property type="entry name" value="INT_P4_C"/>
    <property type="match status" value="1"/>
</dbReference>
<dbReference type="AlphaFoldDB" id="A0AAV4YIL6"/>
<dbReference type="PROSITE" id="PS51900">
    <property type="entry name" value="CB"/>
    <property type="match status" value="1"/>
</dbReference>
<keyword evidence="4" id="KW-0233">DNA recombination</keyword>
<proteinExistence type="inferred from homology"/>
<dbReference type="SUPFAM" id="SSF56349">
    <property type="entry name" value="DNA breaking-rejoining enzymes"/>
    <property type="match status" value="1"/>
</dbReference>
<dbReference type="EMBL" id="BPNI01000029">
    <property type="protein sequence ID" value="GJA41032.1"/>
    <property type="molecule type" value="Genomic_DNA"/>
</dbReference>
<evidence type="ECO:0000313" key="9">
    <source>
        <dbReference type="EMBL" id="GJA41032.1"/>
    </source>
</evidence>
<sequence>MSNDKLSDSKVRTAKPGVPPKAKAGEPLVKEYNLADGDGLYLRVKLNGSKLWLLNYYRPSDKKRSNISFGAYPDVSLSAARERRREARALLAQGIDPKLHKEEQAAMVKAIEEASTNTFEHMASKWLDLKRHDVTEAYAADSWRSLELYVLPFIGSMPIDQIRAPKVIEMLRPLEADGKHETVRRLCQRINEILDYSVNHGLLDANPCSAIRKVFKKPAKKHMPTLKPDELPLLMADIANGRLDPTTRCQIEWSLHTLVRPGESAGTRWDEIDLDAKVWNIPPERMKMDRPHRVPLTPQAISLLARMKPISGHRPFVFPGRRDPLGHINDQSANAALKRLGYGGRLVAHGLRSLGSTTLNEQGFNPDAIEAALSHTDENEIRRAYNRSDYFEQRVIMMGWWSDHIENASQGSLSLANGTKALKLVNE</sequence>
<evidence type="ECO:0000259" key="8">
    <source>
        <dbReference type="PROSITE" id="PS51900"/>
    </source>
</evidence>
<dbReference type="InterPro" id="IPR002104">
    <property type="entry name" value="Integrase_catalytic"/>
</dbReference>
<dbReference type="Gene3D" id="3.30.160.390">
    <property type="entry name" value="Integrase, DNA-binding domain"/>
    <property type="match status" value="1"/>
</dbReference>
<comment type="caution">
    <text evidence="9">The sequence shown here is derived from an EMBL/GenBank/DDBJ whole genome shotgun (WGS) entry which is preliminary data.</text>
</comment>
<evidence type="ECO:0000256" key="1">
    <source>
        <dbReference type="ARBA" id="ARBA00008857"/>
    </source>
</evidence>
<evidence type="ECO:0000313" key="10">
    <source>
        <dbReference type="Proteomes" id="UP000886939"/>
    </source>
</evidence>
<dbReference type="Proteomes" id="UP000886939">
    <property type="component" value="Unassembled WGS sequence"/>
</dbReference>
<evidence type="ECO:0000256" key="3">
    <source>
        <dbReference type="ARBA" id="ARBA00023125"/>
    </source>
</evidence>
<dbReference type="InterPro" id="IPR038488">
    <property type="entry name" value="Integrase_DNA-bd_sf"/>
</dbReference>
<dbReference type="InterPro" id="IPR053876">
    <property type="entry name" value="Phage_int_M"/>
</dbReference>
<dbReference type="PROSITE" id="PS51898">
    <property type="entry name" value="TYR_RECOMBINASE"/>
    <property type="match status" value="1"/>
</dbReference>
<gene>
    <name evidence="9" type="primary">intA</name>
    <name evidence="9" type="ORF">KAM343_18280</name>
</gene>
<keyword evidence="3 5" id="KW-0238">DNA-binding</keyword>
<keyword evidence="2" id="KW-0229">DNA integration</keyword>
<dbReference type="InterPro" id="IPR050808">
    <property type="entry name" value="Phage_Integrase"/>
</dbReference>
<evidence type="ECO:0000256" key="4">
    <source>
        <dbReference type="ARBA" id="ARBA00023172"/>
    </source>
</evidence>
<dbReference type="Pfam" id="PF00589">
    <property type="entry name" value="Phage_integrase"/>
    <property type="match status" value="1"/>
</dbReference>
<feature type="domain" description="Tyr recombinase" evidence="7">
    <location>
        <begin position="221"/>
        <end position="398"/>
    </location>
</feature>
<dbReference type="PANTHER" id="PTHR30629:SF6">
    <property type="entry name" value="PROPHAGE INTEGRASE INTA-RELATED"/>
    <property type="match status" value="1"/>
</dbReference>
<evidence type="ECO:0000256" key="6">
    <source>
        <dbReference type="SAM" id="MobiDB-lite"/>
    </source>
</evidence>
<protein>
    <submittedName>
        <fullName evidence="9">Integrase</fullName>
    </submittedName>
</protein>
<feature type="domain" description="Core-binding (CB)" evidence="8">
    <location>
        <begin position="117"/>
        <end position="198"/>
    </location>
</feature>
<dbReference type="NCBIfam" id="NF007246">
    <property type="entry name" value="PRK09692.1"/>
    <property type="match status" value="1"/>
</dbReference>
<feature type="compositionally biased region" description="Basic and acidic residues" evidence="6">
    <location>
        <begin position="1"/>
        <end position="11"/>
    </location>
</feature>
<dbReference type="InterPro" id="IPR011010">
    <property type="entry name" value="DNA_brk_join_enz"/>
</dbReference>
<evidence type="ECO:0000256" key="2">
    <source>
        <dbReference type="ARBA" id="ARBA00022908"/>
    </source>
</evidence>
<feature type="region of interest" description="Disordered" evidence="6">
    <location>
        <begin position="1"/>
        <end position="25"/>
    </location>
</feature>
<dbReference type="Gene3D" id="1.10.150.130">
    <property type="match status" value="1"/>
</dbReference>
<dbReference type="InterPro" id="IPR010998">
    <property type="entry name" value="Integrase_recombinase_N"/>
</dbReference>
<dbReference type="GO" id="GO:0003677">
    <property type="term" value="F:DNA binding"/>
    <property type="evidence" value="ECO:0007669"/>
    <property type="project" value="UniProtKB-UniRule"/>
</dbReference>